<sequence length="116" mass="12863">MTTGAGHDPWLELRATIAGARAALDRVRAVPTTTPEERRELQRVARSGELGPRMRELAEHVEAGETSWPEVFEGISPYTDLLRDHLDAMVALHGESVRQQLEADPTFDPTAPHEDV</sequence>
<gene>
    <name evidence="2" type="ORF">ACFQ3F_19285</name>
</gene>
<evidence type="ECO:0000256" key="1">
    <source>
        <dbReference type="SAM" id="MobiDB-lite"/>
    </source>
</evidence>
<dbReference type="RefSeq" id="WP_367921127.1">
    <property type="nucleotide sequence ID" value="NZ_BAABAC010000040.1"/>
</dbReference>
<evidence type="ECO:0000313" key="2">
    <source>
        <dbReference type="EMBL" id="MFD1249949.1"/>
    </source>
</evidence>
<reference evidence="3" key="1">
    <citation type="journal article" date="2019" name="Int. J. Syst. Evol. Microbiol.">
        <title>The Global Catalogue of Microorganisms (GCM) 10K type strain sequencing project: providing services to taxonomists for standard genome sequencing and annotation.</title>
        <authorList>
            <consortium name="The Broad Institute Genomics Platform"/>
            <consortium name="The Broad Institute Genome Sequencing Center for Infectious Disease"/>
            <person name="Wu L."/>
            <person name="Ma J."/>
        </authorList>
    </citation>
    <scope>NUCLEOTIDE SEQUENCE [LARGE SCALE GENOMIC DNA]</scope>
    <source>
        <strain evidence="3">CCUG 52478</strain>
    </source>
</reference>
<feature type="region of interest" description="Disordered" evidence="1">
    <location>
        <begin position="29"/>
        <end position="52"/>
    </location>
</feature>
<accession>A0ABW3W4H1</accession>
<feature type="region of interest" description="Disordered" evidence="1">
    <location>
        <begin position="97"/>
        <end position="116"/>
    </location>
</feature>
<name>A0ABW3W4H1_9ACTN</name>
<keyword evidence="3" id="KW-1185">Reference proteome</keyword>
<dbReference type="Proteomes" id="UP001597229">
    <property type="component" value="Unassembled WGS sequence"/>
</dbReference>
<proteinExistence type="predicted"/>
<protein>
    <submittedName>
        <fullName evidence="2">Uncharacterized protein</fullName>
    </submittedName>
</protein>
<dbReference type="EMBL" id="JBHTLX010000023">
    <property type="protein sequence ID" value="MFD1249949.1"/>
    <property type="molecule type" value="Genomic_DNA"/>
</dbReference>
<evidence type="ECO:0000313" key="3">
    <source>
        <dbReference type="Proteomes" id="UP001597229"/>
    </source>
</evidence>
<comment type="caution">
    <text evidence="2">The sequence shown here is derived from an EMBL/GenBank/DDBJ whole genome shotgun (WGS) entry which is preliminary data.</text>
</comment>
<organism evidence="2 3">
    <name type="scientific">Nocardioides ginsengisoli</name>
    <dbReference type="NCBI Taxonomy" id="363868"/>
    <lineage>
        <taxon>Bacteria</taxon>
        <taxon>Bacillati</taxon>
        <taxon>Actinomycetota</taxon>
        <taxon>Actinomycetes</taxon>
        <taxon>Propionibacteriales</taxon>
        <taxon>Nocardioidaceae</taxon>
        <taxon>Nocardioides</taxon>
    </lineage>
</organism>